<proteinExistence type="predicted"/>
<accession>A0A558AAU1</accession>
<dbReference type="OrthoDB" id="3633099at2"/>
<organism evidence="1 2">
    <name type="scientific">Amycolatopsis acidiphila</name>
    <dbReference type="NCBI Taxonomy" id="715473"/>
    <lineage>
        <taxon>Bacteria</taxon>
        <taxon>Bacillati</taxon>
        <taxon>Actinomycetota</taxon>
        <taxon>Actinomycetes</taxon>
        <taxon>Pseudonocardiales</taxon>
        <taxon>Pseudonocardiaceae</taxon>
        <taxon>Amycolatopsis</taxon>
    </lineage>
</organism>
<dbReference type="Proteomes" id="UP000318578">
    <property type="component" value="Unassembled WGS sequence"/>
</dbReference>
<sequence>MINATETTQWLVNARTAPCRFCEQPGTEGRYRAPGPLGPICPECLDAGRKLCQDGQERILGDLKLARLVTAPGDPCEFCGRGERRDLLRRSRPLPRMRCVQGEAVICADCLILGGRLLAHVSRARRG</sequence>
<keyword evidence="2" id="KW-1185">Reference proteome</keyword>
<protein>
    <recommendedName>
        <fullName evidence="3">ClpX-type ZB domain-containing protein</fullName>
    </recommendedName>
</protein>
<evidence type="ECO:0000313" key="2">
    <source>
        <dbReference type="Proteomes" id="UP000318578"/>
    </source>
</evidence>
<evidence type="ECO:0000313" key="1">
    <source>
        <dbReference type="EMBL" id="TVT21376.1"/>
    </source>
</evidence>
<gene>
    <name evidence="1" type="ORF">FNH06_17280</name>
</gene>
<name>A0A558AAU1_9PSEU</name>
<reference evidence="1 2" key="1">
    <citation type="submission" date="2019-07" db="EMBL/GenBank/DDBJ databases">
        <title>New species of Amycolatopsis and Streptomyces.</title>
        <authorList>
            <person name="Duangmal K."/>
            <person name="Teo W.F.A."/>
            <person name="Lipun K."/>
        </authorList>
    </citation>
    <scope>NUCLEOTIDE SEQUENCE [LARGE SCALE GENOMIC DNA]</scope>
    <source>
        <strain evidence="1 2">JCM 30562</strain>
    </source>
</reference>
<dbReference type="EMBL" id="VJZA01000027">
    <property type="protein sequence ID" value="TVT21376.1"/>
    <property type="molecule type" value="Genomic_DNA"/>
</dbReference>
<dbReference type="AlphaFoldDB" id="A0A558AAU1"/>
<evidence type="ECO:0008006" key="3">
    <source>
        <dbReference type="Google" id="ProtNLM"/>
    </source>
</evidence>
<comment type="caution">
    <text evidence="1">The sequence shown here is derived from an EMBL/GenBank/DDBJ whole genome shotgun (WGS) entry which is preliminary data.</text>
</comment>